<organism evidence="1 2">
    <name type="scientific">Aeromonas veronii AMC34</name>
    <dbReference type="NCBI Taxonomy" id="1073383"/>
    <lineage>
        <taxon>Bacteria</taxon>
        <taxon>Pseudomonadati</taxon>
        <taxon>Pseudomonadota</taxon>
        <taxon>Gammaproteobacteria</taxon>
        <taxon>Aeromonadales</taxon>
        <taxon>Aeromonadaceae</taxon>
        <taxon>Aeromonas</taxon>
    </lineage>
</organism>
<dbReference type="InterPro" id="IPR016181">
    <property type="entry name" value="Acyl_CoA_acyltransferase"/>
</dbReference>
<dbReference type="Gene3D" id="3.40.630.30">
    <property type="match status" value="1"/>
</dbReference>
<proteinExistence type="predicted"/>
<name>K1JLF9_AERVE</name>
<evidence type="ECO:0000313" key="2">
    <source>
        <dbReference type="Proteomes" id="UP000006087"/>
    </source>
</evidence>
<accession>K1JLF9</accession>
<gene>
    <name evidence="1" type="ORF">HMPREF1168_02127</name>
</gene>
<dbReference type="SUPFAM" id="SSF55729">
    <property type="entry name" value="Acyl-CoA N-acyltransferases (Nat)"/>
    <property type="match status" value="1"/>
</dbReference>
<sequence>MLVKKYSNADKKIWDEFVSLAKNKHFFFFRDFMEYHSDRFNDHSLMFFDDSQKLLAILPANHSGDKLYSHQGLTFGGIIIKSSAKQKEINAIFDVIPEYLKKNSFSSLIYKKIPYIYHLFPCDEDLYSLFRLNSNVVRRDVSSTIKMNNQIKYSKGRKWIVKKSKSYGVVYQESDDLLAFWSNLTDVLMVGHGAKPVHSYDEIVALKNIFPENIKVFSASCNGEQVAGAVIFITDTVAHTQYLYNTVAGRDVGALDGLVDYLVNTVFVDKEYFDFGISNEQQGRYLNEGLISQKEGFGARAVVHDFYEIKAND</sequence>
<dbReference type="Proteomes" id="UP000006087">
    <property type="component" value="Unassembled WGS sequence"/>
</dbReference>
<protein>
    <recommendedName>
        <fullName evidence="3">BioF2-like acetyltransferase domain-containing protein</fullName>
    </recommendedName>
</protein>
<dbReference type="RefSeq" id="WP_005344240.1">
    <property type="nucleotide sequence ID" value="NZ_JH823256.1"/>
</dbReference>
<comment type="caution">
    <text evidence="1">The sequence shown here is derived from an EMBL/GenBank/DDBJ whole genome shotgun (WGS) entry which is preliminary data.</text>
</comment>
<dbReference type="HOGENOM" id="CLU_073603_0_0_6"/>
<dbReference type="EMBL" id="AGWU01000018">
    <property type="protein sequence ID" value="EKB20179.1"/>
    <property type="molecule type" value="Genomic_DNA"/>
</dbReference>
<evidence type="ECO:0000313" key="1">
    <source>
        <dbReference type="EMBL" id="EKB20179.1"/>
    </source>
</evidence>
<dbReference type="AlphaFoldDB" id="K1JLF9"/>
<evidence type="ECO:0008006" key="3">
    <source>
        <dbReference type="Google" id="ProtNLM"/>
    </source>
</evidence>
<reference evidence="1 2" key="1">
    <citation type="submission" date="2012-06" db="EMBL/GenBank/DDBJ databases">
        <title>The Genome Sequence of Aeromonas veronii AMC34.</title>
        <authorList>
            <consortium name="The Broad Institute Genome Sequencing Platform"/>
            <person name="Earl A."/>
            <person name="Ward D."/>
            <person name="Feldgarden M."/>
            <person name="Gevers D."/>
            <person name="Graf J."/>
            <person name="Tomasi A."/>
            <person name="Horneman A."/>
            <person name="Walker B."/>
            <person name="Young S.K."/>
            <person name="Zeng Q."/>
            <person name="Gargeya S."/>
            <person name="Fitzgerald M."/>
            <person name="Haas B."/>
            <person name="Abouelleil A."/>
            <person name="Alvarado L."/>
            <person name="Arachchi H.M."/>
            <person name="Berlin A.M."/>
            <person name="Chapman S.B."/>
            <person name="Goldberg J."/>
            <person name="Griggs A."/>
            <person name="Gujja S."/>
            <person name="Hansen M."/>
            <person name="Howarth C."/>
            <person name="Imamovic A."/>
            <person name="Larimer J."/>
            <person name="McCowan C."/>
            <person name="Montmayeur A."/>
            <person name="Murphy C."/>
            <person name="Neiman D."/>
            <person name="Pearson M."/>
            <person name="Priest M."/>
            <person name="Roberts A."/>
            <person name="Saif S."/>
            <person name="Shea T."/>
            <person name="Sisk P."/>
            <person name="Sykes S."/>
            <person name="Wortman J."/>
            <person name="Nusbaum C."/>
            <person name="Birren B."/>
        </authorList>
    </citation>
    <scope>NUCLEOTIDE SEQUENCE [LARGE SCALE GENOMIC DNA]</scope>
    <source>
        <strain evidence="1 2">AMC34</strain>
    </source>
</reference>